<dbReference type="Proteomes" id="UP000054618">
    <property type="component" value="Unassembled WGS sequence"/>
</dbReference>
<feature type="region of interest" description="Disordered" evidence="1">
    <location>
        <begin position="509"/>
        <end position="539"/>
    </location>
</feature>
<organism evidence="2 3">
    <name type="scientific">Legionella quinlivanii</name>
    <dbReference type="NCBI Taxonomy" id="45073"/>
    <lineage>
        <taxon>Bacteria</taxon>
        <taxon>Pseudomonadati</taxon>
        <taxon>Pseudomonadota</taxon>
        <taxon>Gammaproteobacteria</taxon>
        <taxon>Legionellales</taxon>
        <taxon>Legionellaceae</taxon>
        <taxon>Legionella</taxon>
    </lineage>
</organism>
<dbReference type="PATRIC" id="fig|45073.5.peg.2295"/>
<keyword evidence="3" id="KW-1185">Reference proteome</keyword>
<comment type="caution">
    <text evidence="2">The sequence shown here is derived from an EMBL/GenBank/DDBJ whole genome shotgun (WGS) entry which is preliminary data.</text>
</comment>
<evidence type="ECO:0000313" key="2">
    <source>
        <dbReference type="EMBL" id="KTD47910.1"/>
    </source>
</evidence>
<dbReference type="STRING" id="45073.Lqui_2174"/>
<protein>
    <submittedName>
        <fullName evidence="2">Uncharacterized protein</fullName>
    </submittedName>
</protein>
<gene>
    <name evidence="2" type="ORF">Lqui_2174</name>
</gene>
<name>A0A0W0XU42_9GAMM</name>
<reference evidence="2 3" key="1">
    <citation type="submission" date="2015-11" db="EMBL/GenBank/DDBJ databases">
        <title>Genomic analysis of 38 Legionella species identifies large and diverse effector repertoires.</title>
        <authorList>
            <person name="Burstein D."/>
            <person name="Amaro F."/>
            <person name="Zusman T."/>
            <person name="Lifshitz Z."/>
            <person name="Cohen O."/>
            <person name="Gilbert J.A."/>
            <person name="Pupko T."/>
            <person name="Shuman H.A."/>
            <person name="Segal G."/>
        </authorList>
    </citation>
    <scope>NUCLEOTIDE SEQUENCE [LARGE SCALE GENOMIC DNA]</scope>
    <source>
        <strain evidence="2 3">CDC#1442-AUS-E</strain>
    </source>
</reference>
<dbReference type="AlphaFoldDB" id="A0A0W0XU42"/>
<evidence type="ECO:0000256" key="1">
    <source>
        <dbReference type="SAM" id="MobiDB-lite"/>
    </source>
</evidence>
<feature type="compositionally biased region" description="Basic and acidic residues" evidence="1">
    <location>
        <begin position="512"/>
        <end position="539"/>
    </location>
</feature>
<evidence type="ECO:0000313" key="3">
    <source>
        <dbReference type="Proteomes" id="UP000054618"/>
    </source>
</evidence>
<dbReference type="RefSeq" id="WP_058508265.1">
    <property type="nucleotide sequence ID" value="NZ_CAAAIK010000024.1"/>
</dbReference>
<sequence length="539" mass="61555">MLLNEFIERNHQFGNLINKHLEILKHHPDLENLDIIISYIDDLLGTENGPIYFERIINYHLASTLAYIVSALHEEELLNEESLFRLTHFEQPNSMGQGLAQLKSSGLLKANFELLKPFDQILFSRPMLGVWSAIPLGEMTQDNVDSLIAICRRNGTIEEKQNAIRDYVNQNLLYLDEEEPVQLNRAQSTHTASVHATTDLTVWLLDLSHRQNPVPLKSIEEIISLLENCPAETLDVEQKRAAVDCLRRLRSLPAEIVLDPEKKAVALRLVKETELGKEAAILPLLPLMAQEAEKLQVTSIEQFIRLIFHNISQDDQLDYWTAFVSALYEIQRGYNLDERGIDNLSAEDKEICFGGTANKFCERLQGLSPLINFIYVDNVSIILKIKQLLLNEILNTADELLNEQANDEFILLIGNMQNDEKSIHRYHQAFSYLKPQLEQLLELKVYSIISGQNALEKLLNDFEIAIDNFPDITNPKEAKDFSPESLLRFAKFVGIKNGMLRSAANYPGFYPADKRPGEAKQNEQDNELSKSDEVPRKNH</sequence>
<proteinExistence type="predicted"/>
<dbReference type="EMBL" id="LNYS01000018">
    <property type="protein sequence ID" value="KTD47910.1"/>
    <property type="molecule type" value="Genomic_DNA"/>
</dbReference>
<dbReference type="OrthoDB" id="5652874at2"/>
<accession>A0A0W0XU42</accession>